<dbReference type="InterPro" id="IPR050300">
    <property type="entry name" value="GDXG_lipolytic_enzyme"/>
</dbReference>
<protein>
    <submittedName>
        <fullName evidence="4">Alpha/beta hydrolase</fullName>
    </submittedName>
    <submittedName>
        <fullName evidence="3">Esterase</fullName>
    </submittedName>
</protein>
<dbReference type="GO" id="GO:0016787">
    <property type="term" value="F:hydrolase activity"/>
    <property type="evidence" value="ECO:0007669"/>
    <property type="project" value="UniProtKB-KW"/>
</dbReference>
<dbReference type="RefSeq" id="WP_131146893.1">
    <property type="nucleotide sequence ID" value="NZ_BMWV01000011.1"/>
</dbReference>
<evidence type="ECO:0000259" key="2">
    <source>
        <dbReference type="Pfam" id="PF20434"/>
    </source>
</evidence>
<keyword evidence="5" id="KW-1185">Reference proteome</keyword>
<feature type="domain" description="BD-FAE-like" evidence="2">
    <location>
        <begin position="88"/>
        <end position="192"/>
    </location>
</feature>
<dbReference type="EMBL" id="BMWV01000011">
    <property type="protein sequence ID" value="GGY56246.1"/>
    <property type="molecule type" value="Genomic_DNA"/>
</dbReference>
<dbReference type="PANTHER" id="PTHR48081">
    <property type="entry name" value="AB HYDROLASE SUPERFAMILY PROTEIN C4A8.06C"/>
    <property type="match status" value="1"/>
</dbReference>
<organism evidence="3 6">
    <name type="scientific">Pseudoduganella albidiflava</name>
    <dbReference type="NCBI Taxonomy" id="321983"/>
    <lineage>
        <taxon>Bacteria</taxon>
        <taxon>Pseudomonadati</taxon>
        <taxon>Pseudomonadota</taxon>
        <taxon>Betaproteobacteria</taxon>
        <taxon>Burkholderiales</taxon>
        <taxon>Oxalobacteraceae</taxon>
        <taxon>Telluria group</taxon>
        <taxon>Pseudoduganella</taxon>
    </lineage>
</organism>
<proteinExistence type="predicted"/>
<evidence type="ECO:0000256" key="1">
    <source>
        <dbReference type="ARBA" id="ARBA00022801"/>
    </source>
</evidence>
<sequence>MERRRFLSGSAALAAGPLWLGGPAAGQTAQDKIYLHYTRQELDDAYSDAKWAPNMRQLLAGQAAASARLRARLPPRTTGYGAASREQLDIFAPPGTAAGRAAMIFIHGGNWRFGSKETVSFLAPAFTGHDMVFVAPEFASIPDNTLSGMVDQCRRAIAWTGRHAAQFGIDPARLYVGGHSAGGHLAAMMLTTDWRRFGMPPDLLKGGLLLSGLCDLEPVVLAAGNRHLKLTPQERTEFSPVHKLRDVPCPVIVAWGSGDSPEFKRQGSVMAGTLRMAGRLAGTFVLPDVNHFEILDVLAAGDSHLAAAARALMS</sequence>
<dbReference type="InterPro" id="IPR049492">
    <property type="entry name" value="BD-FAE-like_dom"/>
</dbReference>
<dbReference type="PANTHER" id="PTHR48081:SF33">
    <property type="entry name" value="KYNURENINE FORMAMIDASE"/>
    <property type="match status" value="1"/>
</dbReference>
<name>A0A411X1Q1_9BURK</name>
<reference evidence="3" key="1">
    <citation type="journal article" date="2014" name="Int. J. Syst. Evol. Microbiol.">
        <title>Complete genome sequence of Corynebacterium casei LMG S-19264T (=DSM 44701T), isolated from a smear-ripened cheese.</title>
        <authorList>
            <consortium name="US DOE Joint Genome Institute (JGI-PGF)"/>
            <person name="Walter F."/>
            <person name="Albersmeier A."/>
            <person name="Kalinowski J."/>
            <person name="Ruckert C."/>
        </authorList>
    </citation>
    <scope>NUCLEOTIDE SEQUENCE</scope>
    <source>
        <strain evidence="3">KCTC 12343</strain>
    </source>
</reference>
<dbReference type="Proteomes" id="UP000292307">
    <property type="component" value="Chromosome"/>
</dbReference>
<evidence type="ECO:0000313" key="3">
    <source>
        <dbReference type="EMBL" id="GGY56246.1"/>
    </source>
</evidence>
<dbReference type="EMBL" id="CP036401">
    <property type="protein sequence ID" value="QBI02782.1"/>
    <property type="molecule type" value="Genomic_DNA"/>
</dbReference>
<gene>
    <name evidence="4" type="ORF">EYF70_19450</name>
    <name evidence="3" type="ORF">GCM10007387_43390</name>
</gene>
<evidence type="ECO:0000313" key="5">
    <source>
        <dbReference type="Proteomes" id="UP000292307"/>
    </source>
</evidence>
<evidence type="ECO:0000313" key="6">
    <source>
        <dbReference type="Proteomes" id="UP000628442"/>
    </source>
</evidence>
<evidence type="ECO:0000313" key="4">
    <source>
        <dbReference type="EMBL" id="QBI02782.1"/>
    </source>
</evidence>
<dbReference type="AlphaFoldDB" id="A0A411X1Q1"/>
<dbReference type="Gene3D" id="3.40.50.1820">
    <property type="entry name" value="alpha/beta hydrolase"/>
    <property type="match status" value="1"/>
</dbReference>
<dbReference type="Proteomes" id="UP000628442">
    <property type="component" value="Unassembled WGS sequence"/>
</dbReference>
<dbReference type="InterPro" id="IPR029058">
    <property type="entry name" value="AB_hydrolase_fold"/>
</dbReference>
<keyword evidence="1 4" id="KW-0378">Hydrolase</keyword>
<accession>A0A411X1Q1</accession>
<reference evidence="4 5" key="2">
    <citation type="submission" date="2019-02" db="EMBL/GenBank/DDBJ databases">
        <title>Draft Genome Sequences of Six Type Strains of the Genus Massilia.</title>
        <authorList>
            <person name="Miess H."/>
            <person name="Frediansyhah A."/>
            <person name="Gross H."/>
        </authorList>
    </citation>
    <scope>NUCLEOTIDE SEQUENCE [LARGE SCALE GENOMIC DNA]</scope>
    <source>
        <strain evidence="4 5">DSM 17472</strain>
    </source>
</reference>
<dbReference type="OrthoDB" id="9771666at2"/>
<dbReference type="Pfam" id="PF20434">
    <property type="entry name" value="BD-FAE"/>
    <property type="match status" value="1"/>
</dbReference>
<reference evidence="3" key="3">
    <citation type="submission" date="2022-12" db="EMBL/GenBank/DDBJ databases">
        <authorList>
            <person name="Sun Q."/>
            <person name="Kim S."/>
        </authorList>
    </citation>
    <scope>NUCLEOTIDE SEQUENCE</scope>
    <source>
        <strain evidence="3">KCTC 12343</strain>
    </source>
</reference>
<dbReference type="SUPFAM" id="SSF53474">
    <property type="entry name" value="alpha/beta-Hydrolases"/>
    <property type="match status" value="1"/>
</dbReference>